<feature type="region of interest" description="Disordered" evidence="1">
    <location>
        <begin position="1"/>
        <end position="65"/>
    </location>
</feature>
<organism evidence="2 3">
    <name type="scientific">Laodelphax striatellus</name>
    <name type="common">Small brown planthopper</name>
    <name type="synonym">Delphax striatella</name>
    <dbReference type="NCBI Taxonomy" id="195883"/>
    <lineage>
        <taxon>Eukaryota</taxon>
        <taxon>Metazoa</taxon>
        <taxon>Ecdysozoa</taxon>
        <taxon>Arthropoda</taxon>
        <taxon>Hexapoda</taxon>
        <taxon>Insecta</taxon>
        <taxon>Pterygota</taxon>
        <taxon>Neoptera</taxon>
        <taxon>Paraneoptera</taxon>
        <taxon>Hemiptera</taxon>
        <taxon>Auchenorrhyncha</taxon>
        <taxon>Fulgoroidea</taxon>
        <taxon>Delphacidae</taxon>
        <taxon>Criomorphinae</taxon>
        <taxon>Laodelphax</taxon>
    </lineage>
</organism>
<evidence type="ECO:0000313" key="2">
    <source>
        <dbReference type="EMBL" id="RZF35901.1"/>
    </source>
</evidence>
<evidence type="ECO:0000313" key="3">
    <source>
        <dbReference type="Proteomes" id="UP000291343"/>
    </source>
</evidence>
<evidence type="ECO:0000256" key="1">
    <source>
        <dbReference type="SAM" id="MobiDB-lite"/>
    </source>
</evidence>
<sequence length="84" mass="9162">MDELLENQHEEKVVMKIGGGGEEEEEKEEEKKKFSEGKSSQKADSLTDAGNQDTRFAGLPGRSSSVRFQPASRVVVDVAHGAPM</sequence>
<dbReference type="Proteomes" id="UP000291343">
    <property type="component" value="Unassembled WGS sequence"/>
</dbReference>
<dbReference type="InParanoid" id="A0A482WRV0"/>
<feature type="compositionally biased region" description="Basic and acidic residues" evidence="1">
    <location>
        <begin position="29"/>
        <end position="41"/>
    </location>
</feature>
<accession>A0A482WRV0</accession>
<reference evidence="2 3" key="1">
    <citation type="journal article" date="2017" name="Gigascience">
        <title>Genome sequence of the small brown planthopper, Laodelphax striatellus.</title>
        <authorList>
            <person name="Zhu J."/>
            <person name="Jiang F."/>
            <person name="Wang X."/>
            <person name="Yang P."/>
            <person name="Bao Y."/>
            <person name="Zhao W."/>
            <person name="Wang W."/>
            <person name="Lu H."/>
            <person name="Wang Q."/>
            <person name="Cui N."/>
            <person name="Li J."/>
            <person name="Chen X."/>
            <person name="Luo L."/>
            <person name="Yu J."/>
            <person name="Kang L."/>
            <person name="Cui F."/>
        </authorList>
    </citation>
    <scope>NUCLEOTIDE SEQUENCE [LARGE SCALE GENOMIC DNA]</scope>
    <source>
        <strain evidence="2">Lst14</strain>
    </source>
</reference>
<comment type="caution">
    <text evidence="2">The sequence shown here is derived from an EMBL/GenBank/DDBJ whole genome shotgun (WGS) entry which is preliminary data.</text>
</comment>
<keyword evidence="3" id="KW-1185">Reference proteome</keyword>
<gene>
    <name evidence="2" type="ORF">LSTR_LSTR015694</name>
</gene>
<feature type="compositionally biased region" description="Polar residues" evidence="1">
    <location>
        <begin position="42"/>
        <end position="54"/>
    </location>
</feature>
<proteinExistence type="predicted"/>
<dbReference type="AlphaFoldDB" id="A0A482WRV0"/>
<dbReference type="EMBL" id="QKKF02027301">
    <property type="protein sequence ID" value="RZF35901.1"/>
    <property type="molecule type" value="Genomic_DNA"/>
</dbReference>
<feature type="compositionally biased region" description="Basic and acidic residues" evidence="1">
    <location>
        <begin position="1"/>
        <end position="14"/>
    </location>
</feature>
<name>A0A482WRV0_LAOST</name>
<protein>
    <submittedName>
        <fullName evidence="2">Uncharacterized protein</fullName>
    </submittedName>
</protein>